<dbReference type="NCBIfam" id="NF035944">
    <property type="entry name" value="PEPxxWA-CTERM"/>
    <property type="match status" value="1"/>
</dbReference>
<evidence type="ECO:0000256" key="2">
    <source>
        <dbReference type="SAM" id="Phobius"/>
    </source>
</evidence>
<feature type="transmembrane region" description="Helical" evidence="2">
    <location>
        <begin position="77"/>
        <end position="101"/>
    </location>
</feature>
<proteinExistence type="predicted"/>
<evidence type="ECO:0000256" key="1">
    <source>
        <dbReference type="SAM" id="MobiDB-lite"/>
    </source>
</evidence>
<dbReference type="AlphaFoldDB" id="A0A328BJ26"/>
<dbReference type="Pfam" id="PF07589">
    <property type="entry name" value="PEP-CTERM"/>
    <property type="match status" value="1"/>
</dbReference>
<feature type="domain" description="Ice-binding protein C-terminal" evidence="3">
    <location>
        <begin position="295"/>
        <end position="319"/>
    </location>
</feature>
<gene>
    <name evidence="4" type="ORF">DJ019_05110</name>
</gene>
<dbReference type="EMBL" id="QFYS01000002">
    <property type="protein sequence ID" value="RAK67310.1"/>
    <property type="molecule type" value="Genomic_DNA"/>
</dbReference>
<accession>A0A328BJ26</accession>
<keyword evidence="5" id="KW-1185">Reference proteome</keyword>
<sequence length="325" mass="33721">MPQARRATPAGRSTPAPEPPINRSAIRQIPEVDEPGVAPRSRRRGVELKVWLHWRTVPPGEGRPALDRRGNRTMKKLVGTIAALGLAAAAGSAIASTTVVYQNDFDTSSTAAGVTAAVAGPQAIGGFGVTNYGGVTGSFLYNDTGNNYGGGPAPQMTTFTLSNLPSHTALDVDFHLMFIDSWDSTNGGAGVSPDYLEIYLDGVLWGQLTAANTSGTTNDFAGGTQTFGPGNFVYNGYSDRIVDMSGASGLTFAHTASTFTLGIRAGGTGWQGGADESWGIDNIKVTATLRDQTGAIPEPGTWALMILGFGSAGAALRRRPAVSVA</sequence>
<dbReference type="Proteomes" id="UP000249524">
    <property type="component" value="Unassembled WGS sequence"/>
</dbReference>
<organism evidence="4 5">
    <name type="scientific">Phenylobacterium kunshanense</name>
    <dbReference type="NCBI Taxonomy" id="1445034"/>
    <lineage>
        <taxon>Bacteria</taxon>
        <taxon>Pseudomonadati</taxon>
        <taxon>Pseudomonadota</taxon>
        <taxon>Alphaproteobacteria</taxon>
        <taxon>Caulobacterales</taxon>
        <taxon>Caulobacteraceae</taxon>
        <taxon>Phenylobacterium</taxon>
    </lineage>
</organism>
<keyword evidence="2" id="KW-0812">Transmembrane</keyword>
<keyword evidence="2" id="KW-0472">Membrane</keyword>
<reference evidence="4 5" key="1">
    <citation type="submission" date="2018-05" db="EMBL/GenBank/DDBJ databases">
        <authorList>
            <person name="Lanie J.A."/>
            <person name="Ng W.-L."/>
            <person name="Kazmierczak K.M."/>
            <person name="Andrzejewski T.M."/>
            <person name="Davidsen T.M."/>
            <person name="Wayne K.J."/>
            <person name="Tettelin H."/>
            <person name="Glass J.I."/>
            <person name="Rusch D."/>
            <person name="Podicherti R."/>
            <person name="Tsui H.-C.T."/>
            <person name="Winkler M.E."/>
        </authorList>
    </citation>
    <scope>NUCLEOTIDE SEQUENCE [LARGE SCALE GENOMIC DNA]</scope>
    <source>
        <strain evidence="4 5">BUT-10</strain>
    </source>
</reference>
<keyword evidence="2" id="KW-1133">Transmembrane helix</keyword>
<evidence type="ECO:0000313" key="4">
    <source>
        <dbReference type="EMBL" id="RAK67310.1"/>
    </source>
</evidence>
<evidence type="ECO:0000259" key="3">
    <source>
        <dbReference type="Pfam" id="PF07589"/>
    </source>
</evidence>
<dbReference type="NCBIfam" id="TIGR02595">
    <property type="entry name" value="PEP_CTERM"/>
    <property type="match status" value="1"/>
</dbReference>
<protein>
    <recommendedName>
        <fullName evidence="3">Ice-binding protein C-terminal domain-containing protein</fullName>
    </recommendedName>
</protein>
<dbReference type="InterPro" id="IPR013424">
    <property type="entry name" value="Ice-binding_C"/>
</dbReference>
<name>A0A328BJ26_9CAUL</name>
<evidence type="ECO:0000313" key="5">
    <source>
        <dbReference type="Proteomes" id="UP000249524"/>
    </source>
</evidence>
<feature type="region of interest" description="Disordered" evidence="1">
    <location>
        <begin position="1"/>
        <end position="42"/>
    </location>
</feature>
<dbReference type="OrthoDB" id="7874461at2"/>
<comment type="caution">
    <text evidence="4">The sequence shown here is derived from an EMBL/GenBank/DDBJ whole genome shotgun (WGS) entry which is preliminary data.</text>
</comment>